<dbReference type="AlphaFoldDB" id="A0A8B9TTB1"/>
<dbReference type="PANTHER" id="PTHR14102:SF12">
    <property type="entry name" value="CDNA SEQUENCE BC034090"/>
    <property type="match status" value="1"/>
</dbReference>
<feature type="compositionally biased region" description="Low complexity" evidence="1">
    <location>
        <begin position="345"/>
        <end position="356"/>
    </location>
</feature>
<dbReference type="FunFam" id="2.30.42.10:FF:000215">
    <property type="entry name" value="uncharacterized protein KIAA1614 homolog"/>
    <property type="match status" value="1"/>
</dbReference>
<dbReference type="GO" id="GO:0007098">
    <property type="term" value="P:centrosome cycle"/>
    <property type="evidence" value="ECO:0007669"/>
    <property type="project" value="TreeGrafter"/>
</dbReference>
<feature type="region of interest" description="Disordered" evidence="1">
    <location>
        <begin position="428"/>
        <end position="455"/>
    </location>
</feature>
<feature type="compositionally biased region" description="Low complexity" evidence="1">
    <location>
        <begin position="69"/>
        <end position="92"/>
    </location>
</feature>
<sequence length="564" mass="57452">MEPTLQKPRAVTSPLGASAELVAPSSGLLSRPKAAPWLVDGSEEGLEVPKWSPKPGPWVPGGPRFGSCPPGSASTPRRSRRPTSGTPAAPTRRTQRWRAPTPPTAAARTARRWDPAAPTHGLTGTPGLVATGPPGPRHRRRHGPARGRAWPAAPGLGLGARGHLAPHPLAAGMGGTPLRHRAAASPQPPPRSQRGVPVSLRPPSPAPPPPKKPAPRCLAGKTSPAAAGAQSPMLGALAPNPRARGSGGGPAAPSGSRGAPSVPCPPTTATTPAGRTAGGQEEEVREPRAGGAGVSPVGLGTRHRTVVAGAPPQPGAEPSADAAGTPRAQQDGSTAPGEPARAVSRKGSGASASSGLKKLLSSLSQSTKQRLGRFRCYSMEQLPAPGSSPGVERSPSLQSLVSPFCQPRKAASTQSLQALLGKAPRASAYLLPQPGPGDRTGASGPRRSLSVEDIGAPGLPRTVGRVVEVFPDGTSQLELQRPPHGSFGFLLTSGHGRPDTGVYVQEMSDAGTAKLYAGLLGVGDEILQVNGAAVSGLGLARIRELLLHANSLSLRVLRQRPARR</sequence>
<protein>
    <recommendedName>
        <fullName evidence="2">PDZ domain-containing protein</fullName>
    </recommendedName>
</protein>
<feature type="compositionally biased region" description="Basic residues" evidence="1">
    <location>
        <begin position="136"/>
        <end position="145"/>
    </location>
</feature>
<dbReference type="InterPro" id="IPR051741">
    <property type="entry name" value="PAR6_homolog"/>
</dbReference>
<feature type="compositionally biased region" description="Low complexity" evidence="1">
    <location>
        <begin position="251"/>
        <end position="279"/>
    </location>
</feature>
<dbReference type="GO" id="GO:0016324">
    <property type="term" value="C:apical plasma membrane"/>
    <property type="evidence" value="ECO:0007669"/>
    <property type="project" value="TreeGrafter"/>
</dbReference>
<dbReference type="PROSITE" id="PS50106">
    <property type="entry name" value="PDZ"/>
    <property type="match status" value="1"/>
</dbReference>
<reference evidence="3" key="2">
    <citation type="submission" date="2025-08" db="UniProtKB">
        <authorList>
            <consortium name="Ensembl"/>
        </authorList>
    </citation>
    <scope>IDENTIFICATION</scope>
</reference>
<accession>A0A8B9TTB1</accession>
<feature type="compositionally biased region" description="Low complexity" evidence="1">
    <location>
        <begin position="146"/>
        <end position="167"/>
    </location>
</feature>
<evidence type="ECO:0000256" key="1">
    <source>
        <dbReference type="SAM" id="MobiDB-lite"/>
    </source>
</evidence>
<organism evidence="3 4">
    <name type="scientific">Anas platyrhynchos</name>
    <name type="common">Mallard</name>
    <name type="synonym">Anas boschas</name>
    <dbReference type="NCBI Taxonomy" id="8839"/>
    <lineage>
        <taxon>Eukaryota</taxon>
        <taxon>Metazoa</taxon>
        <taxon>Chordata</taxon>
        <taxon>Craniata</taxon>
        <taxon>Vertebrata</taxon>
        <taxon>Euteleostomi</taxon>
        <taxon>Archelosauria</taxon>
        <taxon>Archosauria</taxon>
        <taxon>Dinosauria</taxon>
        <taxon>Saurischia</taxon>
        <taxon>Theropoda</taxon>
        <taxon>Coelurosauria</taxon>
        <taxon>Aves</taxon>
        <taxon>Neognathae</taxon>
        <taxon>Galloanserae</taxon>
        <taxon>Anseriformes</taxon>
        <taxon>Anatidae</taxon>
        <taxon>Anatinae</taxon>
        <taxon>Anas</taxon>
    </lineage>
</organism>
<reference evidence="3" key="1">
    <citation type="submission" date="2019-08" db="EMBL/GenBank/DDBJ databases">
        <title>Three high-quality genomes provides insights into domestication of ducks.</title>
        <authorList>
            <person name="Hou Z.C."/>
            <person name="Zhu F."/>
            <person name="Yin Z.T."/>
            <person name="Zhang F."/>
        </authorList>
    </citation>
    <scope>NUCLEOTIDE SEQUENCE [LARGE SCALE GENOMIC DNA]</scope>
</reference>
<dbReference type="GO" id="GO:0005634">
    <property type="term" value="C:nucleus"/>
    <property type="evidence" value="ECO:0007669"/>
    <property type="project" value="TreeGrafter"/>
</dbReference>
<evidence type="ECO:0000313" key="3">
    <source>
        <dbReference type="Ensembl" id="ENSAPLP00020025103.1"/>
    </source>
</evidence>
<evidence type="ECO:0000313" key="4">
    <source>
        <dbReference type="Proteomes" id="UP000694400"/>
    </source>
</evidence>
<proteinExistence type="predicted"/>
<dbReference type="Gene3D" id="2.30.42.10">
    <property type="match status" value="1"/>
</dbReference>
<dbReference type="Ensembl" id="ENSAPLT00020027066.1">
    <property type="protein sequence ID" value="ENSAPLP00020025103.1"/>
    <property type="gene ID" value="ENSAPLG00020017263.1"/>
</dbReference>
<dbReference type="SUPFAM" id="SSF50156">
    <property type="entry name" value="PDZ domain-like"/>
    <property type="match status" value="1"/>
</dbReference>
<reference evidence="3" key="3">
    <citation type="submission" date="2025-09" db="UniProtKB">
        <authorList>
            <consortium name="Ensembl"/>
        </authorList>
    </citation>
    <scope>IDENTIFICATION</scope>
</reference>
<name>A0A8B9TTB1_ANAPL</name>
<dbReference type="PANTHER" id="PTHR14102">
    <property type="entry name" value="PAR-6-RELATED"/>
    <property type="match status" value="1"/>
</dbReference>
<evidence type="ECO:0000259" key="2">
    <source>
        <dbReference type="PROSITE" id="PS50106"/>
    </source>
</evidence>
<dbReference type="Proteomes" id="UP000694400">
    <property type="component" value="Chromosome 8"/>
</dbReference>
<feature type="domain" description="PDZ" evidence="2">
    <location>
        <begin position="476"/>
        <end position="546"/>
    </location>
</feature>
<dbReference type="SMART" id="SM00228">
    <property type="entry name" value="PDZ"/>
    <property type="match status" value="1"/>
</dbReference>
<dbReference type="GO" id="GO:0005938">
    <property type="term" value="C:cell cortex"/>
    <property type="evidence" value="ECO:0007669"/>
    <property type="project" value="TreeGrafter"/>
</dbReference>
<dbReference type="Pfam" id="PF00595">
    <property type="entry name" value="PDZ"/>
    <property type="match status" value="1"/>
</dbReference>
<dbReference type="InterPro" id="IPR036034">
    <property type="entry name" value="PDZ_sf"/>
</dbReference>
<dbReference type="GO" id="GO:0007163">
    <property type="term" value="P:establishment or maintenance of cell polarity"/>
    <property type="evidence" value="ECO:0007669"/>
    <property type="project" value="TreeGrafter"/>
</dbReference>
<dbReference type="GO" id="GO:0060341">
    <property type="term" value="P:regulation of cellular localization"/>
    <property type="evidence" value="ECO:0007669"/>
    <property type="project" value="TreeGrafter"/>
</dbReference>
<feature type="compositionally biased region" description="Pro residues" evidence="1">
    <location>
        <begin position="200"/>
        <end position="212"/>
    </location>
</feature>
<dbReference type="InterPro" id="IPR001478">
    <property type="entry name" value="PDZ"/>
</dbReference>
<feature type="region of interest" description="Disordered" evidence="1">
    <location>
        <begin position="40"/>
        <end position="356"/>
    </location>
</feature>